<evidence type="ECO:0000313" key="2">
    <source>
        <dbReference type="Proteomes" id="UP001596145"/>
    </source>
</evidence>
<reference evidence="1 2" key="1">
    <citation type="journal article" date="2019" name="Int. J. Syst. Evol. Microbiol.">
        <title>The Global Catalogue of Microorganisms (GCM) 10K type strain sequencing project: providing services to taxonomists for standard genome sequencing and annotation.</title>
        <authorList>
            <consortium name="The Broad Institute Genomics Platform"/>
            <consortium name="The Broad Institute Genome Sequencing Center for Infectious Disease"/>
            <person name="Wu L."/>
            <person name="Ma J."/>
        </authorList>
    </citation>
    <scope>NUCLEOTIDE SEQUENCE [LARGE SCALE GENOMIC DNA]</scope>
    <source>
        <strain evidence="1 2">CGMCC 1.16026</strain>
    </source>
</reference>
<dbReference type="AlphaFoldDB" id="A0ABD5QV90"/>
<gene>
    <name evidence="1" type="ORF">ACFPJA_14865</name>
</gene>
<evidence type="ECO:0000313" key="1">
    <source>
        <dbReference type="EMBL" id="MFC5135993.1"/>
    </source>
</evidence>
<proteinExistence type="predicted"/>
<organism evidence="1 2">
    <name type="scientific">Halorubrum glutamatedens</name>
    <dbReference type="NCBI Taxonomy" id="2707018"/>
    <lineage>
        <taxon>Archaea</taxon>
        <taxon>Methanobacteriati</taxon>
        <taxon>Methanobacteriota</taxon>
        <taxon>Stenosarchaea group</taxon>
        <taxon>Halobacteria</taxon>
        <taxon>Halobacteriales</taxon>
        <taxon>Haloferacaceae</taxon>
        <taxon>Halorubrum</taxon>
    </lineage>
</organism>
<sequence>MLVDENCVLSNDPLSIKGSSLICEERGHLIMSNGSKPSGSERLAQVLGEVDMDELEEAIKARMETTKKAGGFHESVDGPDDETKYILHKDGLPSDRYHELARTITEAVLDVNPRKVATVGVQGIDEFLRNRNEEAVKTLLENEISYVESEYNDGTIEGRCAATPDVVEAVLSLYIPGLTHAYFLDSEGEAIAARFDDTLQYYWLSERAYRQLGERLNPDLFSAVITQKELEQIIERERQDR</sequence>
<dbReference type="RefSeq" id="WP_238987744.1">
    <property type="nucleotide sequence ID" value="NZ_JBHSKV010000020.1"/>
</dbReference>
<protein>
    <submittedName>
        <fullName evidence="1">Uncharacterized protein</fullName>
    </submittedName>
</protein>
<keyword evidence="2" id="KW-1185">Reference proteome</keyword>
<dbReference type="EMBL" id="JBHSKV010000020">
    <property type="protein sequence ID" value="MFC5135993.1"/>
    <property type="molecule type" value="Genomic_DNA"/>
</dbReference>
<name>A0ABD5QV90_9EURY</name>
<comment type="caution">
    <text evidence="1">The sequence shown here is derived from an EMBL/GenBank/DDBJ whole genome shotgun (WGS) entry which is preliminary data.</text>
</comment>
<dbReference type="Proteomes" id="UP001596145">
    <property type="component" value="Unassembled WGS sequence"/>
</dbReference>
<accession>A0ABD5QV90</accession>